<dbReference type="Gene3D" id="3.10.129.10">
    <property type="entry name" value="Hotdog Thioesterase"/>
    <property type="match status" value="1"/>
</dbReference>
<organism evidence="3">
    <name type="scientific">hydrothermal vent metagenome</name>
    <dbReference type="NCBI Taxonomy" id="652676"/>
    <lineage>
        <taxon>unclassified sequences</taxon>
        <taxon>metagenomes</taxon>
        <taxon>ecological metagenomes</taxon>
    </lineage>
</organism>
<dbReference type="InterPro" id="IPR003736">
    <property type="entry name" value="PAAI_dom"/>
</dbReference>
<dbReference type="CDD" id="cd03443">
    <property type="entry name" value="PaaI_thioesterase"/>
    <property type="match status" value="1"/>
</dbReference>
<dbReference type="Pfam" id="PF03061">
    <property type="entry name" value="4HBT"/>
    <property type="match status" value="1"/>
</dbReference>
<dbReference type="GO" id="GO:0016289">
    <property type="term" value="F:acyl-CoA hydrolase activity"/>
    <property type="evidence" value="ECO:0007669"/>
    <property type="project" value="TreeGrafter"/>
</dbReference>
<gene>
    <name evidence="3" type="ORF">MNBD_ACTINO02-2257</name>
</gene>
<dbReference type="NCBIfam" id="TIGR00369">
    <property type="entry name" value="unchar_dom_1"/>
    <property type="match status" value="1"/>
</dbReference>
<feature type="domain" description="Thioesterase" evidence="2">
    <location>
        <begin position="66"/>
        <end position="138"/>
    </location>
</feature>
<dbReference type="PANTHER" id="PTHR42856:SF1">
    <property type="entry name" value="ACYL-COENZYME A THIOESTERASE PAAI"/>
    <property type="match status" value="1"/>
</dbReference>
<evidence type="ECO:0000256" key="1">
    <source>
        <dbReference type="ARBA" id="ARBA00022801"/>
    </source>
</evidence>
<name>A0A3B0RUX6_9ZZZZ</name>
<dbReference type="AlphaFoldDB" id="A0A3B0RUX6"/>
<accession>A0A3B0RUX6</accession>
<dbReference type="EMBL" id="UOEK01000022">
    <property type="protein sequence ID" value="VAV92218.1"/>
    <property type="molecule type" value="Genomic_DNA"/>
</dbReference>
<protein>
    <recommendedName>
        <fullName evidence="2">Thioesterase domain-containing protein</fullName>
    </recommendedName>
</protein>
<dbReference type="InterPro" id="IPR006683">
    <property type="entry name" value="Thioestr_dom"/>
</dbReference>
<reference evidence="3" key="1">
    <citation type="submission" date="2018-06" db="EMBL/GenBank/DDBJ databases">
        <authorList>
            <person name="Zhirakovskaya E."/>
        </authorList>
    </citation>
    <scope>NUCLEOTIDE SEQUENCE</scope>
</reference>
<dbReference type="InterPro" id="IPR052723">
    <property type="entry name" value="Acyl-CoA_thioesterase_PaaI"/>
</dbReference>
<evidence type="ECO:0000313" key="3">
    <source>
        <dbReference type="EMBL" id="VAV92218.1"/>
    </source>
</evidence>
<dbReference type="PANTHER" id="PTHR42856">
    <property type="entry name" value="ACYL-COENZYME A THIOESTERASE PAAI"/>
    <property type="match status" value="1"/>
</dbReference>
<dbReference type="InterPro" id="IPR029069">
    <property type="entry name" value="HotDog_dom_sf"/>
</dbReference>
<proteinExistence type="predicted"/>
<keyword evidence="1" id="KW-0378">Hydrolase</keyword>
<evidence type="ECO:0000259" key="2">
    <source>
        <dbReference type="Pfam" id="PF03061"/>
    </source>
</evidence>
<sequence>MAPSYARTRRSAGWGWYSAPMDMTSRAVTLFNGDTYAQNLGARFVSDTDGVIVIELTVMDDHCNVHGTLHGAVSYGLADIAFAIASNVAGPQAVAIDVHMVYSGSAAAGDTITARCTELRRGRSLATYRSDVTAGDRLIGAFTGTVLIKQDT</sequence>
<dbReference type="SUPFAM" id="SSF54637">
    <property type="entry name" value="Thioesterase/thiol ester dehydrase-isomerase"/>
    <property type="match status" value="1"/>
</dbReference>